<reference evidence="1 2" key="1">
    <citation type="submission" date="2016-10" db="EMBL/GenBank/DDBJ databases">
        <authorList>
            <person name="de Groot N.N."/>
        </authorList>
    </citation>
    <scope>NUCLEOTIDE SEQUENCE [LARGE SCALE GENOMIC DNA]</scope>
    <source>
        <strain evidence="1 2">CGMCC 1.5070</strain>
    </source>
</reference>
<organism evidence="1 2">
    <name type="scientific">Hydrogenoanaerobacterium saccharovorans</name>
    <dbReference type="NCBI Taxonomy" id="474960"/>
    <lineage>
        <taxon>Bacteria</taxon>
        <taxon>Bacillati</taxon>
        <taxon>Bacillota</taxon>
        <taxon>Clostridia</taxon>
        <taxon>Eubacteriales</taxon>
        <taxon>Oscillospiraceae</taxon>
        <taxon>Hydrogenoanaerobacterium</taxon>
    </lineage>
</organism>
<gene>
    <name evidence="1" type="ORF">SAMN05216180_0417</name>
</gene>
<name>A0A1H7Z5S9_9FIRM</name>
<dbReference type="Proteomes" id="UP000199158">
    <property type="component" value="Unassembled WGS sequence"/>
</dbReference>
<sequence>MSIKQQIIKELDSRIRRLDEHRTTATEPTENQYDELNQALSRVIGASLYHELEDIKGFVEKLS</sequence>
<accession>A0A1H7Z5S9</accession>
<evidence type="ECO:0000313" key="2">
    <source>
        <dbReference type="Proteomes" id="UP000199158"/>
    </source>
</evidence>
<dbReference type="RefSeq" id="WP_092751158.1">
    <property type="nucleotide sequence ID" value="NZ_FOCG01000001.1"/>
</dbReference>
<evidence type="ECO:0000313" key="1">
    <source>
        <dbReference type="EMBL" id="SEM52898.1"/>
    </source>
</evidence>
<proteinExistence type="predicted"/>
<keyword evidence="2" id="KW-1185">Reference proteome</keyword>
<dbReference type="EMBL" id="FOCG01000001">
    <property type="protein sequence ID" value="SEM52898.1"/>
    <property type="molecule type" value="Genomic_DNA"/>
</dbReference>
<dbReference type="OrthoDB" id="1853890at2"/>
<dbReference type="AlphaFoldDB" id="A0A1H7Z5S9"/>
<protein>
    <submittedName>
        <fullName evidence="1">Uncharacterized protein</fullName>
    </submittedName>
</protein>